<keyword evidence="7" id="KW-0576">Peroxisome</keyword>
<evidence type="ECO:0000256" key="2">
    <source>
        <dbReference type="ARBA" id="ARBA00012352"/>
    </source>
</evidence>
<dbReference type="Proteomes" id="UP000078561">
    <property type="component" value="Unassembled WGS sequence"/>
</dbReference>
<dbReference type="InterPro" id="IPR020615">
    <property type="entry name" value="Thiolase_acyl_enz_int_AS"/>
</dbReference>
<dbReference type="SUPFAM" id="SSF53901">
    <property type="entry name" value="Thiolase-like"/>
    <property type="match status" value="1"/>
</dbReference>
<proteinExistence type="predicted"/>
<dbReference type="InterPro" id="IPR002155">
    <property type="entry name" value="Thiolase"/>
</dbReference>
<evidence type="ECO:0000256" key="8">
    <source>
        <dbReference type="ARBA" id="ARBA00032316"/>
    </source>
</evidence>
<gene>
    <name evidence="11" type="primary">ABSGL_03924.1 scaffold 4693</name>
</gene>
<evidence type="ECO:0000256" key="5">
    <source>
        <dbReference type="ARBA" id="ARBA00023055"/>
    </source>
</evidence>
<evidence type="ECO:0000313" key="11">
    <source>
        <dbReference type="EMBL" id="SAL98395.1"/>
    </source>
</evidence>
<evidence type="ECO:0000259" key="10">
    <source>
        <dbReference type="Pfam" id="PF22691"/>
    </source>
</evidence>
<dbReference type="GO" id="GO:0016747">
    <property type="term" value="F:acyltransferase activity, transferring groups other than amino-acyl groups"/>
    <property type="evidence" value="ECO:0007669"/>
    <property type="project" value="InterPro"/>
</dbReference>
<protein>
    <recommendedName>
        <fullName evidence="2">propanoyl-CoA C-acyltransferase</fullName>
        <ecNumber evidence="2">2.3.1.176</ecNumber>
    </recommendedName>
    <alternativeName>
        <fullName evidence="8">Propanoyl-CoA C-acyltransferase</fullName>
    </alternativeName>
</protein>
<dbReference type="EC" id="2.3.1.176" evidence="2"/>
<feature type="domain" description="Thiolase C-terminal" evidence="10">
    <location>
        <begin position="220"/>
        <end position="338"/>
    </location>
</feature>
<dbReference type="GO" id="GO:0006869">
    <property type="term" value="P:lipid transport"/>
    <property type="evidence" value="ECO:0007669"/>
    <property type="project" value="UniProtKB-KW"/>
</dbReference>
<reference evidence="11" key="1">
    <citation type="submission" date="2016-04" db="EMBL/GenBank/DDBJ databases">
        <authorList>
            <person name="Evans L.H."/>
            <person name="Alamgir A."/>
            <person name="Owens N."/>
            <person name="Weber N.D."/>
            <person name="Virtaneva K."/>
            <person name="Barbian K."/>
            <person name="Babar A."/>
            <person name="Rosenke K."/>
        </authorList>
    </citation>
    <scope>NUCLEOTIDE SEQUENCE [LARGE SCALE GENOMIC DNA]</scope>
    <source>
        <strain evidence="11">CBS 101.48</strain>
    </source>
</reference>
<keyword evidence="12" id="KW-1185">Reference proteome</keyword>
<dbReference type="AlphaFoldDB" id="A0A168MEN5"/>
<dbReference type="PANTHER" id="PTHR42870">
    <property type="entry name" value="ACETYL-COA C-ACETYLTRANSFERASE"/>
    <property type="match status" value="1"/>
</dbReference>
<evidence type="ECO:0000259" key="9">
    <source>
        <dbReference type="Pfam" id="PF00108"/>
    </source>
</evidence>
<dbReference type="EMBL" id="LT552071">
    <property type="protein sequence ID" value="SAL98395.1"/>
    <property type="molecule type" value="Genomic_DNA"/>
</dbReference>
<feature type="domain" description="Thiolase N-terminal" evidence="9">
    <location>
        <begin position="24"/>
        <end position="194"/>
    </location>
</feature>
<sequence>MSNKVYCVGVGMSRFIKPRGEIDYPEFALEASVKALNDANLSYDKVEFAACGYVYGDSTAGQRVLYQLGMTQIPIINVNNNCSTGSTALLQARNAVASGSVECAMALGFERMARGSLSSAFSDRTNPLDHVNIVMAGEVGFDPKAPPAAQIFGNAGVGYIEKYGATPRHLAQIAEKNHRHSEAFVKKHGLWDQAVEIVAQIMATDSPKMLSTDPIEWAGADMTRRAAEQAYKKAGISANDVQVVELHDCFSANELLTYDALGLTAPGKAHTLIDSGDNTYGGKYVVNPSGGLISKGHPLGATGLAQCSELVWQARNWAGDRQVPNVKYALQHNVGLGGAVVVTIYKKASDKATKPLTSYNPAIEARSITQEDYDKAKSTKRAEFLEAKL</sequence>
<evidence type="ECO:0000256" key="7">
    <source>
        <dbReference type="ARBA" id="ARBA00023140"/>
    </source>
</evidence>
<dbReference type="OrthoDB" id="542135at2759"/>
<dbReference type="PROSITE" id="PS00098">
    <property type="entry name" value="THIOLASE_1"/>
    <property type="match status" value="1"/>
</dbReference>
<dbReference type="Pfam" id="PF22691">
    <property type="entry name" value="Thiolase_C_1"/>
    <property type="match status" value="1"/>
</dbReference>
<dbReference type="OMA" id="PSLYAMM"/>
<dbReference type="GO" id="GO:0008289">
    <property type="term" value="F:lipid binding"/>
    <property type="evidence" value="ECO:0007669"/>
    <property type="project" value="UniProtKB-KW"/>
</dbReference>
<accession>A0A168MEN5</accession>
<evidence type="ECO:0000256" key="4">
    <source>
        <dbReference type="ARBA" id="ARBA00022679"/>
    </source>
</evidence>
<name>A0A168MEN5_ABSGL</name>
<dbReference type="InterPro" id="IPR020616">
    <property type="entry name" value="Thiolase_N"/>
</dbReference>
<dbReference type="STRING" id="4829.A0A168MEN5"/>
<comment type="subcellular location">
    <subcellularLocation>
        <location evidence="1">Peroxisome</location>
    </subcellularLocation>
</comment>
<dbReference type="InParanoid" id="A0A168MEN5"/>
<dbReference type="InterPro" id="IPR020613">
    <property type="entry name" value="Thiolase_CS"/>
</dbReference>
<dbReference type="InterPro" id="IPR016039">
    <property type="entry name" value="Thiolase-like"/>
</dbReference>
<keyword evidence="4" id="KW-0808">Transferase</keyword>
<dbReference type="GO" id="GO:0005777">
    <property type="term" value="C:peroxisome"/>
    <property type="evidence" value="ECO:0007669"/>
    <property type="project" value="UniProtKB-SubCell"/>
</dbReference>
<organism evidence="11">
    <name type="scientific">Absidia glauca</name>
    <name type="common">Pin mould</name>
    <dbReference type="NCBI Taxonomy" id="4829"/>
    <lineage>
        <taxon>Eukaryota</taxon>
        <taxon>Fungi</taxon>
        <taxon>Fungi incertae sedis</taxon>
        <taxon>Mucoromycota</taxon>
        <taxon>Mucoromycotina</taxon>
        <taxon>Mucoromycetes</taxon>
        <taxon>Mucorales</taxon>
        <taxon>Cunninghamellaceae</taxon>
        <taxon>Absidia</taxon>
    </lineage>
</organism>
<evidence type="ECO:0000256" key="6">
    <source>
        <dbReference type="ARBA" id="ARBA00023121"/>
    </source>
</evidence>
<keyword evidence="5" id="KW-0445">Lipid transport</keyword>
<dbReference type="Gene3D" id="3.40.47.10">
    <property type="match status" value="2"/>
</dbReference>
<evidence type="ECO:0000256" key="1">
    <source>
        <dbReference type="ARBA" id="ARBA00004275"/>
    </source>
</evidence>
<dbReference type="PIRSF" id="PIRSF000429">
    <property type="entry name" value="Ac-CoA_Ac_transf"/>
    <property type="match status" value="1"/>
</dbReference>
<evidence type="ECO:0000256" key="3">
    <source>
        <dbReference type="ARBA" id="ARBA00022448"/>
    </source>
</evidence>
<dbReference type="CDD" id="cd00829">
    <property type="entry name" value="SCP-x_thiolase"/>
    <property type="match status" value="1"/>
</dbReference>
<dbReference type="PROSITE" id="PS00737">
    <property type="entry name" value="THIOLASE_2"/>
    <property type="match status" value="1"/>
</dbReference>
<dbReference type="InterPro" id="IPR055140">
    <property type="entry name" value="Thiolase_C_2"/>
</dbReference>
<evidence type="ECO:0000313" key="12">
    <source>
        <dbReference type="Proteomes" id="UP000078561"/>
    </source>
</evidence>
<keyword evidence="3" id="KW-0813">Transport</keyword>
<keyword evidence="6" id="KW-0446">Lipid-binding</keyword>
<dbReference type="PANTHER" id="PTHR42870:SF1">
    <property type="entry name" value="NON-SPECIFIC LIPID-TRANSFER PROTEIN-LIKE 2"/>
    <property type="match status" value="1"/>
</dbReference>
<dbReference type="Pfam" id="PF00108">
    <property type="entry name" value="Thiolase_N"/>
    <property type="match status" value="1"/>
</dbReference>